<comment type="caution">
    <text evidence="1">The sequence shown here is derived from an EMBL/GenBank/DDBJ whole genome shotgun (WGS) entry which is preliminary data.</text>
</comment>
<protein>
    <submittedName>
        <fullName evidence="1">DUF3575 domain-containing protein</fullName>
    </submittedName>
</protein>
<dbReference type="OrthoDB" id="1118958at2"/>
<organism evidence="1 2">
    <name type="scientific">Ilyomonas limi</name>
    <dbReference type="NCBI Taxonomy" id="2575867"/>
    <lineage>
        <taxon>Bacteria</taxon>
        <taxon>Pseudomonadati</taxon>
        <taxon>Bacteroidota</taxon>
        <taxon>Chitinophagia</taxon>
        <taxon>Chitinophagales</taxon>
        <taxon>Chitinophagaceae</taxon>
        <taxon>Ilyomonas</taxon>
    </lineage>
</organism>
<dbReference type="AlphaFoldDB" id="A0A4U3L8X3"/>
<reference evidence="1 2" key="1">
    <citation type="submission" date="2019-05" db="EMBL/GenBank/DDBJ databases">
        <title>Panacibacter sp. strain 17mud1-8 Genome sequencing and assembly.</title>
        <authorList>
            <person name="Chhetri G."/>
        </authorList>
    </citation>
    <scope>NUCLEOTIDE SEQUENCE [LARGE SCALE GENOMIC DNA]</scope>
    <source>
        <strain evidence="1 2">17mud1-8</strain>
    </source>
</reference>
<dbReference type="InterPro" id="IPR021958">
    <property type="entry name" value="DUF3575"/>
</dbReference>
<evidence type="ECO:0000313" key="2">
    <source>
        <dbReference type="Proteomes" id="UP000305848"/>
    </source>
</evidence>
<name>A0A4U3L8X3_9BACT</name>
<dbReference type="RefSeq" id="WP_137259968.1">
    <property type="nucleotide sequence ID" value="NZ_SZQL01000001.1"/>
</dbReference>
<dbReference type="Pfam" id="PF12099">
    <property type="entry name" value="DUF3575"/>
    <property type="match status" value="1"/>
</dbReference>
<gene>
    <name evidence="1" type="ORF">FC093_01520</name>
</gene>
<accession>A0A4U3L8X3</accession>
<proteinExistence type="predicted"/>
<dbReference type="Proteomes" id="UP000305848">
    <property type="component" value="Unassembled WGS sequence"/>
</dbReference>
<dbReference type="EMBL" id="SZQL01000001">
    <property type="protein sequence ID" value="TKK71728.1"/>
    <property type="molecule type" value="Genomic_DNA"/>
</dbReference>
<evidence type="ECO:0000313" key="1">
    <source>
        <dbReference type="EMBL" id="TKK71728.1"/>
    </source>
</evidence>
<sequence length="253" mass="28441">MKIALSTVLIICLLLFNHLLFAQQDTIVVRKNIVKFNFTSIVLQHYSAQYEHLIGKRQSLGIGFGVSPNVSIPFKHTLLEKYGGSDDTRRAIEATKLNKISITPEYRFYLGKKDAPTGFYIAPFARYMHMEIDQDYLLTTEDNSLYVAHVNGKLNGVGGGILLGAQWALSKHFTFDWFIIGPFIGSLHSSIKGTGDMSNLSDDDKAYIKDEIESVDIPLWDINATVDNDIVDIKVKGPFYGVRAFGFNIGYRF</sequence>
<keyword evidence="2" id="KW-1185">Reference proteome</keyword>